<evidence type="ECO:0000313" key="1">
    <source>
        <dbReference type="EMBL" id="QUS39565.1"/>
    </source>
</evidence>
<accession>A0ABX8AAZ2</accession>
<name>A0ABX8AAZ2_9BRAD</name>
<evidence type="ECO:0000313" key="2">
    <source>
        <dbReference type="Proteomes" id="UP000682843"/>
    </source>
</evidence>
<reference evidence="1 2" key="1">
    <citation type="submission" date="2019-02" db="EMBL/GenBank/DDBJ databases">
        <title>Emended description of the genus Rhodopseudomonas and description of Rhodopseudomonas albus sp. nov., a non-phototrophic, heavy-metal-tolerant bacterium isolated from garden soil.</title>
        <authorList>
            <person name="Bao Z."/>
            <person name="Cao W.W."/>
            <person name="Sato Y."/>
            <person name="Nishizawa T."/>
            <person name="Zhao J."/>
            <person name="Guo Y."/>
            <person name="Ohta H."/>
        </authorList>
    </citation>
    <scope>NUCLEOTIDE SEQUENCE [LARGE SCALE GENOMIC DNA]</scope>
    <source>
        <strain evidence="1 2">SK50-23</strain>
    </source>
</reference>
<dbReference type="EMBL" id="CP036498">
    <property type="protein sequence ID" value="QUS39565.1"/>
    <property type="molecule type" value="Genomic_DNA"/>
</dbReference>
<dbReference type="RefSeq" id="WP_211913111.1">
    <property type="nucleotide sequence ID" value="NZ_CP036498.1"/>
</dbReference>
<protein>
    <submittedName>
        <fullName evidence="1">Uncharacterized protein</fullName>
    </submittedName>
</protein>
<dbReference type="Proteomes" id="UP000682843">
    <property type="component" value="Chromosome"/>
</dbReference>
<sequence>MTASPIDLVIVDGVAVSKAALRSYEKDRARIKLGNPTEVRNTKLSGQFGGIYVRSLQNNFDLDAGDTTTPDDGVNCIIDLDGNRFKKVPIDTSTTQRLVVASGAVTVSADDADIVVIDKTVAAATTVNLPPAADRTKAVKIVDGKGDANTNNITIVPQSGEKVFGTVDYTPIIDGNGGQITLTPRADGTGWF</sequence>
<keyword evidence="2" id="KW-1185">Reference proteome</keyword>
<gene>
    <name evidence="1" type="ORF">RPMA_12500</name>
</gene>
<organism evidence="1 2">
    <name type="scientific">Tardiphaga alba</name>
    <dbReference type="NCBI Taxonomy" id="340268"/>
    <lineage>
        <taxon>Bacteria</taxon>
        <taxon>Pseudomonadati</taxon>
        <taxon>Pseudomonadota</taxon>
        <taxon>Alphaproteobacteria</taxon>
        <taxon>Hyphomicrobiales</taxon>
        <taxon>Nitrobacteraceae</taxon>
        <taxon>Tardiphaga</taxon>
    </lineage>
</organism>
<proteinExistence type="predicted"/>